<reference evidence="2" key="1">
    <citation type="journal article" date="2014" name="PLoS ONE">
        <title>Transcriptome-Based Identification of ABC Transporters in the Western Tarnished Plant Bug Lygus hesperus.</title>
        <authorList>
            <person name="Hull J.J."/>
            <person name="Chaney K."/>
            <person name="Geib S.M."/>
            <person name="Fabrick J.A."/>
            <person name="Brent C.S."/>
            <person name="Walsh D."/>
            <person name="Lavine L.C."/>
        </authorList>
    </citation>
    <scope>NUCLEOTIDE SEQUENCE</scope>
</reference>
<feature type="compositionally biased region" description="Polar residues" evidence="1">
    <location>
        <begin position="205"/>
        <end position="218"/>
    </location>
</feature>
<gene>
    <name evidence="2" type="primary">YAT7</name>
    <name evidence="2" type="ORF">CM83_72495</name>
</gene>
<organism evidence="2">
    <name type="scientific">Lygus hesperus</name>
    <name type="common">Western plant bug</name>
    <dbReference type="NCBI Taxonomy" id="30085"/>
    <lineage>
        <taxon>Eukaryota</taxon>
        <taxon>Metazoa</taxon>
        <taxon>Ecdysozoa</taxon>
        <taxon>Arthropoda</taxon>
        <taxon>Hexapoda</taxon>
        <taxon>Insecta</taxon>
        <taxon>Pterygota</taxon>
        <taxon>Neoptera</taxon>
        <taxon>Paraneoptera</taxon>
        <taxon>Hemiptera</taxon>
        <taxon>Heteroptera</taxon>
        <taxon>Panheteroptera</taxon>
        <taxon>Cimicomorpha</taxon>
        <taxon>Miridae</taxon>
        <taxon>Mirini</taxon>
        <taxon>Lygus</taxon>
    </lineage>
</organism>
<feature type="compositionally biased region" description="Low complexity" evidence="1">
    <location>
        <begin position="224"/>
        <end position="243"/>
    </location>
</feature>
<name>A0A0A9XNP2_LYGHE</name>
<sequence>MINSIFSRANESECDSCMSTSDTLAGNSHCQNNSKRAMKAKTTNSTSSDSNMIKHDPVNQHERTGTASPSTSRKMRITELDVEKLQLESSPRMTSNSLSKQILSENASRSYLLPINGTSPMTVTASVDVALKQIDKDAKSNRRVDSILVNSTQLGDRHGNSVSPFITLHDYHEMRRQGSFLSNMVGTNRATSKTQVSLECNKQTDLPSSLCSSTQNAALPSRHTNSNTGSNSNSGTDNAASKA</sequence>
<dbReference type="AlphaFoldDB" id="A0A0A9XNP2"/>
<feature type="region of interest" description="Disordered" evidence="1">
    <location>
        <begin position="205"/>
        <end position="243"/>
    </location>
</feature>
<feature type="compositionally biased region" description="Polar residues" evidence="1">
    <location>
        <begin position="20"/>
        <end position="51"/>
    </location>
</feature>
<reference evidence="2" key="2">
    <citation type="submission" date="2014-07" db="EMBL/GenBank/DDBJ databases">
        <authorList>
            <person name="Hull J."/>
        </authorList>
    </citation>
    <scope>NUCLEOTIDE SEQUENCE</scope>
</reference>
<evidence type="ECO:0000256" key="1">
    <source>
        <dbReference type="SAM" id="MobiDB-lite"/>
    </source>
</evidence>
<feature type="compositionally biased region" description="Basic and acidic residues" evidence="1">
    <location>
        <begin position="52"/>
        <end position="64"/>
    </location>
</feature>
<accession>A0A0A9XNP2</accession>
<evidence type="ECO:0000313" key="2">
    <source>
        <dbReference type="EMBL" id="JAG21251.1"/>
    </source>
</evidence>
<proteinExistence type="predicted"/>
<dbReference type="EMBL" id="GBHO01022353">
    <property type="protein sequence ID" value="JAG21251.1"/>
    <property type="molecule type" value="Transcribed_RNA"/>
</dbReference>
<feature type="region of interest" description="Disordered" evidence="1">
    <location>
        <begin position="20"/>
        <end position="74"/>
    </location>
</feature>
<protein>
    <submittedName>
        <fullName evidence="2">ATP synthase subunits region ORF 7</fullName>
    </submittedName>
</protein>